<dbReference type="InterPro" id="IPR011042">
    <property type="entry name" value="6-blade_b-propeller_TolB-like"/>
</dbReference>
<dbReference type="CDD" id="cd00063">
    <property type="entry name" value="FN3"/>
    <property type="match status" value="1"/>
</dbReference>
<sequence length="1412" mass="151485">MKRFLLLSFFLYFISIEAQTPFSPSSSATTNGSDWSTTKITPDNALDYPWEITYGPDDYLWVTERVGEKIVRVDPNAYTSSPSVMIDLSSKVANAKQGGLMGMAIHPALYSDITTTTNNYVYAAYTYSDGGLKLRIVRLVYDNNTNSLSEDTSLDANGTIIEGLPGSADHNSGRLIIGPDLKLYYTIGDQGANQFDYSCDPILSQVLPTSSTDYDNYPGKTLRLNLDGSIPSDNPILDGVQSHVYTYGHRNAQGIIFAADGTLFNSEHGAKVDDEINVVEKGKNYGWPEIAGYYDNMAYTYCNWSSLGGGCNAGSFSDHNCPAGAETATEYESYPTANDVPANFQPPIGTYNSTIATDPSGGWFTWPTVAPSSIDIHENGNIPGWGRSLLVTSLKKGTIYRAKLSANGDDVVGDVYDEWHSSNDRYRDLAISPDGLTIYAVTDNGGGTSGPSSTSGVSVANPGMIVKIEYVGALVSNPPVANCQDITVTLDSYGTASITASDINNGSTGGSAGIASLEIDDNTFDCSDVGETTEVTLTVTDNDGNESRCTATITVQPNASPSPFVAPALDDIVSNCSITVEAPTLINNACVEVTATTTDAVTYNPGESGTITWTFDDGTNTDTATQNVTVNTLAVPSSLNVVPSTTTANVSWDDISDVTFNVRYREVGASSWITETAFTNSIVISGLTLSTDYELQVNADCGTGESAYSSLVNFTTTAINYCNPVVAYYPDDFYMSNFQLSDSGNTNILSNSSNQNDDVNGYSDHTDDGLAIPNLRTGDDFNIEITLVNTHSWNKTSGHSIWIDFNQDGDFGDSGERVWGTTDGDDLFPHNSMITGSFTVPVSALSGNTRMRVASRTYWTPNDSCEMDYDGNNGGEYEDYIINIFSGLLYSSSTWSPNPPSGLTATEDIFVLDGTFNVTSDINVNNVRVASGATLNIDKANSVTVNGNIVNNGEFVLNSDSNEFASLLVEGSVTGNLKYHRFVNSNTNGNDLIAPPVNGESFSDFTANNSNIYMNAAETLYLFGHFDKSTGDYLTYSTSDVLNLEAARGYRTASTNASTFTFNGSVKTDQADVAIANSGPAYQRWNLIGNPYTSYIKLSDFLAANMSEFETQTAGVYGYDANDGDGSNWEIWNLSYSDANPNALIAPGQGFFVSSKSGGGNITFTPSMRANGSSDDFIPGRSANTISYAGIKLSTSTNDFVTDFYITNNASLGLDTGYDAAHLGGVSSTFSIYSELAEGNLGESMAIQAIGHDDVSNNAIVPLGVNAAQGEQLTISLVDSNITSNVYLEDAQTNTFTLLNTNDYTFTPSVNLTGVGRFYLRFENNALSVNETNLESIDILSNNALDQIIIKGLMANNTELSLFDIQGRKILTQTLKAYSTQYTLSTVNYTSGVYVVQLSDGNSTITKKVIVE</sequence>
<evidence type="ECO:0000256" key="1">
    <source>
        <dbReference type="ARBA" id="ARBA00022729"/>
    </source>
</evidence>
<feature type="chain" id="PRO_5046469300" evidence="2">
    <location>
        <begin position="21"/>
        <end position="1412"/>
    </location>
</feature>
<dbReference type="Gene3D" id="2.120.10.30">
    <property type="entry name" value="TolB, C-terminal domain"/>
    <property type="match status" value="1"/>
</dbReference>
<dbReference type="InterPro" id="IPR003961">
    <property type="entry name" value="FN3_dom"/>
</dbReference>
<dbReference type="Pfam" id="PF18962">
    <property type="entry name" value="Por_Secre_tail"/>
    <property type="match status" value="1"/>
</dbReference>
<feature type="signal peptide" evidence="2">
    <location>
        <begin position="1"/>
        <end position="20"/>
    </location>
</feature>
<dbReference type="InterPro" id="IPR013783">
    <property type="entry name" value="Ig-like_fold"/>
</dbReference>
<dbReference type="Gene3D" id="2.60.40.10">
    <property type="entry name" value="Immunoglobulins"/>
    <property type="match status" value="2"/>
</dbReference>
<dbReference type="PANTHER" id="PTHR19328:SF13">
    <property type="entry name" value="HIPL1 PROTEIN"/>
    <property type="match status" value="1"/>
</dbReference>
<name>A0ABT6FYW5_9FLAO</name>
<dbReference type="Pfam" id="PF07995">
    <property type="entry name" value="GSDH"/>
    <property type="match status" value="2"/>
</dbReference>
<evidence type="ECO:0000313" key="5">
    <source>
        <dbReference type="Proteomes" id="UP001529085"/>
    </source>
</evidence>
<accession>A0ABT6FYW5</accession>
<reference evidence="4 5" key="1">
    <citation type="submission" date="2023-03" db="EMBL/GenBank/DDBJ databases">
        <title>Strain YYF002 represents a novel species in the genus Winogradskyella isolated from seawater.</title>
        <authorList>
            <person name="Fu Z.-Y."/>
        </authorList>
    </citation>
    <scope>NUCLEOTIDE SEQUENCE [LARGE SCALE GENOMIC DNA]</scope>
    <source>
        <strain evidence="4 5">YYF002</strain>
    </source>
</reference>
<dbReference type="InterPro" id="IPR036116">
    <property type="entry name" value="FN3_sf"/>
</dbReference>
<organism evidence="4 5">
    <name type="scientific">Winogradskyella marincola</name>
    <dbReference type="NCBI Taxonomy" id="3037795"/>
    <lineage>
        <taxon>Bacteria</taxon>
        <taxon>Pseudomonadati</taxon>
        <taxon>Bacteroidota</taxon>
        <taxon>Flavobacteriia</taxon>
        <taxon>Flavobacteriales</taxon>
        <taxon>Flavobacteriaceae</taxon>
        <taxon>Winogradskyella</taxon>
    </lineage>
</organism>
<evidence type="ECO:0000259" key="3">
    <source>
        <dbReference type="PROSITE" id="PS50853"/>
    </source>
</evidence>
<proteinExistence type="predicted"/>
<dbReference type="PROSITE" id="PS50853">
    <property type="entry name" value="FN3"/>
    <property type="match status" value="1"/>
</dbReference>
<dbReference type="Pfam" id="PF20009">
    <property type="entry name" value="GEVED"/>
    <property type="match status" value="1"/>
</dbReference>
<dbReference type="EMBL" id="JARSBN010000002">
    <property type="protein sequence ID" value="MDG4714984.1"/>
    <property type="molecule type" value="Genomic_DNA"/>
</dbReference>
<dbReference type="SUPFAM" id="SSF49265">
    <property type="entry name" value="Fibronectin type III"/>
    <property type="match status" value="1"/>
</dbReference>
<dbReference type="Proteomes" id="UP001529085">
    <property type="component" value="Unassembled WGS sequence"/>
</dbReference>
<dbReference type="InterPro" id="IPR045474">
    <property type="entry name" value="GEVED"/>
</dbReference>
<keyword evidence="5" id="KW-1185">Reference proteome</keyword>
<dbReference type="RefSeq" id="WP_278004452.1">
    <property type="nucleotide sequence ID" value="NZ_JARSBN010000002.1"/>
</dbReference>
<evidence type="ECO:0000313" key="4">
    <source>
        <dbReference type="EMBL" id="MDG4714984.1"/>
    </source>
</evidence>
<dbReference type="InterPro" id="IPR012938">
    <property type="entry name" value="Glc/Sorbosone_DH"/>
</dbReference>
<dbReference type="SMART" id="SM00060">
    <property type="entry name" value="FN3"/>
    <property type="match status" value="1"/>
</dbReference>
<dbReference type="SUPFAM" id="SSF50952">
    <property type="entry name" value="Soluble quinoprotein glucose dehydrogenase"/>
    <property type="match status" value="1"/>
</dbReference>
<keyword evidence="1 2" id="KW-0732">Signal</keyword>
<comment type="caution">
    <text evidence="4">The sequence shown here is derived from an EMBL/GenBank/DDBJ whole genome shotgun (WGS) entry which is preliminary data.</text>
</comment>
<gene>
    <name evidence="4" type="ORF">P7122_03800</name>
</gene>
<dbReference type="InterPro" id="IPR026444">
    <property type="entry name" value="Secre_tail"/>
</dbReference>
<dbReference type="InterPro" id="IPR011041">
    <property type="entry name" value="Quinoprot_gluc/sorb_DH_b-prop"/>
</dbReference>
<feature type="domain" description="Fibronectin type-III" evidence="3">
    <location>
        <begin position="635"/>
        <end position="719"/>
    </location>
</feature>
<dbReference type="NCBIfam" id="TIGR04183">
    <property type="entry name" value="Por_Secre_tail"/>
    <property type="match status" value="1"/>
</dbReference>
<protein>
    <submittedName>
        <fullName evidence="4">PQQ-dependent sugar dehydrogenase</fullName>
    </submittedName>
</protein>
<evidence type="ECO:0000256" key="2">
    <source>
        <dbReference type="SAM" id="SignalP"/>
    </source>
</evidence>
<dbReference type="PANTHER" id="PTHR19328">
    <property type="entry name" value="HEDGEHOG-INTERACTING PROTEIN"/>
    <property type="match status" value="1"/>
</dbReference>